<protein>
    <submittedName>
        <fullName evidence="1">Uncharacterized protein</fullName>
    </submittedName>
</protein>
<organism evidence="1 2">
    <name type="scientific">Coprococcus hominis</name>
    <name type="common">ex Liu et al. 2022</name>
    <dbReference type="NCBI Taxonomy" id="2763039"/>
    <lineage>
        <taxon>Bacteria</taxon>
        <taxon>Bacillati</taxon>
        <taxon>Bacillota</taxon>
        <taxon>Clostridia</taxon>
        <taxon>Lachnospirales</taxon>
        <taxon>Lachnospiraceae</taxon>
        <taxon>Coprococcus</taxon>
    </lineage>
</organism>
<sequence length="59" mass="7230">MNEYHFLDENTELTKSDLIRKYNRFIEDIWLLQHTVRELDDNYELMLNAYESVADKLYG</sequence>
<reference evidence="1 2" key="1">
    <citation type="submission" date="2020-08" db="EMBL/GenBank/DDBJ databases">
        <title>Genome public.</title>
        <authorList>
            <person name="Liu C."/>
            <person name="Sun Q."/>
        </authorList>
    </citation>
    <scope>NUCLEOTIDE SEQUENCE [LARGE SCALE GENOMIC DNA]</scope>
    <source>
        <strain evidence="1 2">NSJ-10</strain>
    </source>
</reference>
<comment type="caution">
    <text evidence="1">The sequence shown here is derived from an EMBL/GenBank/DDBJ whole genome shotgun (WGS) entry which is preliminary data.</text>
</comment>
<accession>A0A8I0AL09</accession>
<name>A0A8I0AL09_9FIRM</name>
<gene>
    <name evidence="1" type="ORF">H8S09_11790</name>
</gene>
<evidence type="ECO:0000313" key="1">
    <source>
        <dbReference type="EMBL" id="MBC5663542.1"/>
    </source>
</evidence>
<dbReference type="AlphaFoldDB" id="A0A8I0AL09"/>
<dbReference type="Proteomes" id="UP000615234">
    <property type="component" value="Unassembled WGS sequence"/>
</dbReference>
<proteinExistence type="predicted"/>
<dbReference type="EMBL" id="JACOOX010000006">
    <property type="protein sequence ID" value="MBC5663542.1"/>
    <property type="molecule type" value="Genomic_DNA"/>
</dbReference>
<evidence type="ECO:0000313" key="2">
    <source>
        <dbReference type="Proteomes" id="UP000615234"/>
    </source>
</evidence>
<keyword evidence="2" id="KW-1185">Reference proteome</keyword>
<dbReference type="RefSeq" id="WP_117823448.1">
    <property type="nucleotide sequence ID" value="NZ_JACOOX010000006.1"/>
</dbReference>